<feature type="region of interest" description="Disordered" evidence="1">
    <location>
        <begin position="1"/>
        <end position="22"/>
    </location>
</feature>
<feature type="non-terminal residue" evidence="3">
    <location>
        <position position="195"/>
    </location>
</feature>
<sequence>MTAAPHPGAAPRSDRSAAPPHRPSHRLARALVFSTVCVALATLGHALAASTAVPAWAALTGFAGVLAATYALTGHERSLPTVAGGLVGGQFALHALYTSACGSCASVVRPVGGVSSMHDGHHMTVVVPAHGPGAAMTFAHLAAGLVSGWWLWRGERAAWSLARRVASFAERPVRVLLALLAVAAEAVAPPAPVPA</sequence>
<evidence type="ECO:0000256" key="1">
    <source>
        <dbReference type="SAM" id="MobiDB-lite"/>
    </source>
</evidence>
<gene>
    <name evidence="3" type="ORF">DZF91_01530</name>
</gene>
<dbReference type="EMBL" id="QURH01000026">
    <property type="protein sequence ID" value="RFU43394.1"/>
    <property type="molecule type" value="Genomic_DNA"/>
</dbReference>
<evidence type="ECO:0000313" key="4">
    <source>
        <dbReference type="Proteomes" id="UP000261811"/>
    </source>
</evidence>
<organism evidence="3 4">
    <name type="scientific">Actinomadura logoneensis</name>
    <dbReference type="NCBI Taxonomy" id="2293572"/>
    <lineage>
        <taxon>Bacteria</taxon>
        <taxon>Bacillati</taxon>
        <taxon>Actinomycetota</taxon>
        <taxon>Actinomycetes</taxon>
        <taxon>Streptosporangiales</taxon>
        <taxon>Thermomonosporaceae</taxon>
        <taxon>Actinomadura</taxon>
    </lineage>
</organism>
<dbReference type="RefSeq" id="WP_117355725.1">
    <property type="nucleotide sequence ID" value="NZ_QURH01000026.1"/>
</dbReference>
<feature type="transmembrane region" description="Helical" evidence="2">
    <location>
        <begin position="173"/>
        <end position="191"/>
    </location>
</feature>
<accession>A0A372JUI2</accession>
<keyword evidence="2" id="KW-1133">Transmembrane helix</keyword>
<feature type="transmembrane region" description="Helical" evidence="2">
    <location>
        <begin position="30"/>
        <end position="49"/>
    </location>
</feature>
<comment type="caution">
    <text evidence="3">The sequence shown here is derived from an EMBL/GenBank/DDBJ whole genome shotgun (WGS) entry which is preliminary data.</text>
</comment>
<feature type="transmembrane region" description="Helical" evidence="2">
    <location>
        <begin position="133"/>
        <end position="152"/>
    </location>
</feature>
<evidence type="ECO:0000313" key="3">
    <source>
        <dbReference type="EMBL" id="RFU43394.1"/>
    </source>
</evidence>
<proteinExistence type="predicted"/>
<name>A0A372JUI2_9ACTN</name>
<dbReference type="AlphaFoldDB" id="A0A372JUI2"/>
<protein>
    <submittedName>
        <fullName evidence="3">Uncharacterized protein</fullName>
    </submittedName>
</protein>
<dbReference type="Proteomes" id="UP000261811">
    <property type="component" value="Unassembled WGS sequence"/>
</dbReference>
<keyword evidence="2" id="KW-0812">Transmembrane</keyword>
<feature type="transmembrane region" description="Helical" evidence="2">
    <location>
        <begin position="55"/>
        <end position="73"/>
    </location>
</feature>
<reference evidence="3 4" key="1">
    <citation type="submission" date="2018-08" db="EMBL/GenBank/DDBJ databases">
        <title>Actinomadura jelena sp. nov., a novel Actinomycete isolated from soil in Chad.</title>
        <authorList>
            <person name="Shi L."/>
        </authorList>
    </citation>
    <scope>NUCLEOTIDE SEQUENCE [LARGE SCALE GENOMIC DNA]</scope>
    <source>
        <strain evidence="3 4">NEAU-G17</strain>
    </source>
</reference>
<keyword evidence="4" id="KW-1185">Reference proteome</keyword>
<dbReference type="OrthoDB" id="5191668at2"/>
<evidence type="ECO:0000256" key="2">
    <source>
        <dbReference type="SAM" id="Phobius"/>
    </source>
</evidence>
<feature type="transmembrane region" description="Helical" evidence="2">
    <location>
        <begin position="85"/>
        <end position="108"/>
    </location>
</feature>
<keyword evidence="2" id="KW-0472">Membrane</keyword>